<proteinExistence type="predicted"/>
<evidence type="ECO:0000313" key="1">
    <source>
        <dbReference type="EMBL" id="AMG37859.1"/>
    </source>
</evidence>
<name>A0A0X8P0W5_ALCXX</name>
<dbReference type="Proteomes" id="UP000060602">
    <property type="component" value="Chromosome"/>
</dbReference>
<organism evidence="1 2">
    <name type="scientific">Alcaligenes xylosoxydans xylosoxydans</name>
    <name type="common">Achromobacter xylosoxidans</name>
    <dbReference type="NCBI Taxonomy" id="85698"/>
    <lineage>
        <taxon>Bacteria</taxon>
        <taxon>Pseudomonadati</taxon>
        <taxon>Pseudomonadota</taxon>
        <taxon>Betaproteobacteria</taxon>
        <taxon>Burkholderiales</taxon>
        <taxon>Alcaligenaceae</taxon>
        <taxon>Achromobacter</taxon>
    </lineage>
</organism>
<evidence type="ECO:0000313" key="2">
    <source>
        <dbReference type="Proteomes" id="UP000060602"/>
    </source>
</evidence>
<reference evidence="2" key="1">
    <citation type="submission" date="2015-12" db="EMBL/GenBank/DDBJ databases">
        <title>FDA dAtabase for Regulatory Grade micrObial Sequences (FDA-ARGOS): Supporting development and validation of Infectious Disease Dx tests.</title>
        <authorList>
            <person name="Case J."/>
            <person name="Tallon L."/>
            <person name="Sadzewicz L."/>
            <person name="Sengamalay N."/>
            <person name="Ott S."/>
            <person name="Godinez A."/>
            <person name="Nagaraj S."/>
            <person name="Nadendla S."/>
            <person name="Sichtig H."/>
        </authorList>
    </citation>
    <scope>NUCLEOTIDE SEQUENCE [LARGE SCALE GENOMIC DNA]</scope>
    <source>
        <strain evidence="2">FDAARGOS_147</strain>
    </source>
</reference>
<sequence>MQSHPLTQNPWLVDTDPEHAPVRLSHLYAIERAHYAIQTIARLVGNSASEPAATGSQPLDAWTVAALMGGVEGLCEHVGTLTDALLESARAYADDAAFDAATHNAPRSIQ</sequence>
<dbReference type="EMBL" id="CP014060">
    <property type="protein sequence ID" value="AMG37859.1"/>
    <property type="molecule type" value="Genomic_DNA"/>
</dbReference>
<dbReference type="RefSeq" id="WP_061072816.1">
    <property type="nucleotide sequence ID" value="NZ_CP014060.2"/>
</dbReference>
<gene>
    <name evidence="1" type="ORF">AL504_18710</name>
</gene>
<protein>
    <submittedName>
        <fullName evidence="1">Uncharacterized protein</fullName>
    </submittedName>
</protein>
<accession>A0A0X8P0W5</accession>
<dbReference type="AlphaFoldDB" id="A0A0X8P0W5"/>